<dbReference type="Proteomes" id="UP001227317">
    <property type="component" value="Unassembled WGS sequence"/>
</dbReference>
<organism evidence="2 3">
    <name type="scientific">Azospirillum isscasi</name>
    <dbReference type="NCBI Taxonomy" id="3053926"/>
    <lineage>
        <taxon>Bacteria</taxon>
        <taxon>Pseudomonadati</taxon>
        <taxon>Pseudomonadota</taxon>
        <taxon>Alphaproteobacteria</taxon>
        <taxon>Rhodospirillales</taxon>
        <taxon>Azospirillaceae</taxon>
        <taxon>Azospirillum</taxon>
    </lineage>
</organism>
<reference evidence="2 3" key="1">
    <citation type="submission" date="2023-06" db="EMBL/GenBank/DDBJ databases">
        <title>Azospirillum isscasensis sp.nov, a bacterium isolated from rhizosphere soil of rice.</title>
        <authorList>
            <person name="Wang H."/>
        </authorList>
    </citation>
    <scope>NUCLEOTIDE SEQUENCE [LARGE SCALE GENOMIC DNA]</scope>
    <source>
        <strain evidence="2 3">C340-1</strain>
    </source>
</reference>
<dbReference type="PANTHER" id="PTHR30388:SF4">
    <property type="entry name" value="MOLYBDENUM COFACTOR INSERTION CHAPERONE PAOD"/>
    <property type="match status" value="1"/>
</dbReference>
<dbReference type="InterPro" id="IPR052698">
    <property type="entry name" value="MoCofactor_Util/Proc"/>
</dbReference>
<sequence length="240" mass="25724">MKRDIVERLLAARETSRPVALVTDLNTGLQTLVYEDAVHGGFGLEDDLLAEVRERLRQDRSGLITDADGDDDEDGLRLFVQTHNPPLRLLVVGAVHIAQALAPLAALTGYAVTVIDPRGAFATESRFPGVSLHDGWPDEALAALTIDSRTAVVTLTHDPKLDDPALLVALRSPAFYVGSLGSRRTHAKRLERLKEQGVTDAELARIHAPVGLAIGAVTPAEIALSVMAQITAVRRKADAA</sequence>
<evidence type="ECO:0000259" key="1">
    <source>
        <dbReference type="Pfam" id="PF13478"/>
    </source>
</evidence>
<gene>
    <name evidence="2" type="ORF">QSG27_08015</name>
</gene>
<feature type="domain" description="XdhC Rossmann" evidence="1">
    <location>
        <begin position="89"/>
        <end position="230"/>
    </location>
</feature>
<comment type="caution">
    <text evidence="2">The sequence shown here is derived from an EMBL/GenBank/DDBJ whole genome shotgun (WGS) entry which is preliminary data.</text>
</comment>
<evidence type="ECO:0000313" key="3">
    <source>
        <dbReference type="Proteomes" id="UP001227317"/>
    </source>
</evidence>
<dbReference type="InterPro" id="IPR027051">
    <property type="entry name" value="XdhC_Rossmann_dom"/>
</dbReference>
<protein>
    <submittedName>
        <fullName evidence="2">XdhC family protein</fullName>
    </submittedName>
</protein>
<dbReference type="PANTHER" id="PTHR30388">
    <property type="entry name" value="ALDEHYDE OXIDOREDUCTASE MOLYBDENUM COFACTOR ASSEMBLY PROTEIN"/>
    <property type="match status" value="1"/>
</dbReference>
<name>A0ABU0WEM5_9PROT</name>
<dbReference type="EMBL" id="JAUJFI010000026">
    <property type="protein sequence ID" value="MDQ2102631.1"/>
    <property type="molecule type" value="Genomic_DNA"/>
</dbReference>
<proteinExistence type="predicted"/>
<evidence type="ECO:0000313" key="2">
    <source>
        <dbReference type="EMBL" id="MDQ2102631.1"/>
    </source>
</evidence>
<dbReference type="Gene3D" id="3.40.50.720">
    <property type="entry name" value="NAD(P)-binding Rossmann-like Domain"/>
    <property type="match status" value="1"/>
</dbReference>
<accession>A0ABU0WEM5</accession>
<keyword evidence="3" id="KW-1185">Reference proteome</keyword>
<dbReference type="RefSeq" id="WP_306704920.1">
    <property type="nucleotide sequence ID" value="NZ_JAUJFI010000026.1"/>
</dbReference>
<dbReference type="Pfam" id="PF13478">
    <property type="entry name" value="XdhC_C"/>
    <property type="match status" value="1"/>
</dbReference>